<evidence type="ECO:0000313" key="2">
    <source>
        <dbReference type="EMBL" id="RMI35701.1"/>
    </source>
</evidence>
<dbReference type="Proteomes" id="UP000279275">
    <property type="component" value="Unassembled WGS sequence"/>
</dbReference>
<organism evidence="2 3">
    <name type="scientific">Nocardia stercoris</name>
    <dbReference type="NCBI Taxonomy" id="2483361"/>
    <lineage>
        <taxon>Bacteria</taxon>
        <taxon>Bacillati</taxon>
        <taxon>Actinomycetota</taxon>
        <taxon>Actinomycetes</taxon>
        <taxon>Mycobacteriales</taxon>
        <taxon>Nocardiaceae</taxon>
        <taxon>Nocardia</taxon>
    </lineage>
</organism>
<dbReference type="OrthoDB" id="4553771at2"/>
<keyword evidence="3" id="KW-1185">Reference proteome</keyword>
<accession>A0A3M2LDU4</accession>
<proteinExistence type="predicted"/>
<gene>
    <name evidence="2" type="ORF">EBN03_00770</name>
</gene>
<evidence type="ECO:0000313" key="3">
    <source>
        <dbReference type="Proteomes" id="UP000279275"/>
    </source>
</evidence>
<reference evidence="2 3" key="1">
    <citation type="submission" date="2018-10" db="EMBL/GenBank/DDBJ databases">
        <title>Isolation from cow dung.</title>
        <authorList>
            <person name="Ling L."/>
        </authorList>
    </citation>
    <scope>NUCLEOTIDE SEQUENCE [LARGE SCALE GENOMIC DNA]</scope>
    <source>
        <strain evidence="2 3">NEAU-LL90</strain>
    </source>
</reference>
<feature type="signal peptide" evidence="1">
    <location>
        <begin position="1"/>
        <end position="23"/>
    </location>
</feature>
<keyword evidence="1" id="KW-0732">Signal</keyword>
<dbReference type="AlphaFoldDB" id="A0A3M2LDU4"/>
<evidence type="ECO:0000256" key="1">
    <source>
        <dbReference type="SAM" id="SignalP"/>
    </source>
</evidence>
<feature type="chain" id="PRO_5039378477" evidence="1">
    <location>
        <begin position="24"/>
        <end position="151"/>
    </location>
</feature>
<sequence length="151" mass="15506">MSPHGFSRLSLRAVALLSLSAAAAATAGAAGAVEFPQTPSMFYGGLCGGSIRTWADTDSPGRAVFNIQAAPITGVGPGTYSMAPLCEVWTNVDWHNTTTGAAGRYAVNVVSGIYGSIQYSEFQETGSGHVEVTVSTANPLSIPQHGAFDVP</sequence>
<dbReference type="EMBL" id="RFFH01000001">
    <property type="protein sequence ID" value="RMI35701.1"/>
    <property type="molecule type" value="Genomic_DNA"/>
</dbReference>
<protein>
    <submittedName>
        <fullName evidence="2">Uncharacterized protein</fullName>
    </submittedName>
</protein>
<comment type="caution">
    <text evidence="2">The sequence shown here is derived from an EMBL/GenBank/DDBJ whole genome shotgun (WGS) entry which is preliminary data.</text>
</comment>
<name>A0A3M2LDU4_9NOCA</name>